<feature type="transmembrane region" description="Helical" evidence="5">
    <location>
        <begin position="421"/>
        <end position="440"/>
    </location>
</feature>
<evidence type="ECO:0000313" key="8">
    <source>
        <dbReference type="Proteomes" id="UP000318571"/>
    </source>
</evidence>
<evidence type="ECO:0000256" key="4">
    <source>
        <dbReference type="ARBA" id="ARBA00023136"/>
    </source>
</evidence>
<feature type="transmembrane region" description="Helical" evidence="5">
    <location>
        <begin position="214"/>
        <end position="235"/>
    </location>
</feature>
<dbReference type="InterPro" id="IPR005828">
    <property type="entry name" value="MFS_sugar_transport-like"/>
</dbReference>
<feature type="transmembrane region" description="Helical" evidence="5">
    <location>
        <begin position="271"/>
        <end position="291"/>
    </location>
</feature>
<evidence type="ECO:0000313" key="7">
    <source>
        <dbReference type="EMBL" id="TRY75750.1"/>
    </source>
</evidence>
<dbReference type="Pfam" id="PF00083">
    <property type="entry name" value="Sugar_tr"/>
    <property type="match status" value="1"/>
</dbReference>
<dbReference type="GO" id="GO:0016020">
    <property type="term" value="C:membrane"/>
    <property type="evidence" value="ECO:0007669"/>
    <property type="project" value="UniProtKB-SubCell"/>
</dbReference>
<accession>A0A553PDI3</accession>
<dbReference type="PROSITE" id="PS50850">
    <property type="entry name" value="MFS"/>
    <property type="match status" value="1"/>
</dbReference>
<evidence type="ECO:0000256" key="3">
    <source>
        <dbReference type="ARBA" id="ARBA00022989"/>
    </source>
</evidence>
<comment type="subcellular location">
    <subcellularLocation>
        <location evidence="1">Membrane</location>
        <topology evidence="1">Multi-pass membrane protein</topology>
    </subcellularLocation>
</comment>
<dbReference type="InterPro" id="IPR036259">
    <property type="entry name" value="MFS_trans_sf"/>
</dbReference>
<feature type="transmembrane region" description="Helical" evidence="5">
    <location>
        <begin position="509"/>
        <end position="528"/>
    </location>
</feature>
<proteinExistence type="predicted"/>
<dbReference type="SUPFAM" id="SSF103473">
    <property type="entry name" value="MFS general substrate transporter"/>
    <property type="match status" value="1"/>
</dbReference>
<evidence type="ECO:0000259" key="6">
    <source>
        <dbReference type="PROSITE" id="PS50850"/>
    </source>
</evidence>
<dbReference type="GO" id="GO:0022857">
    <property type="term" value="F:transmembrane transporter activity"/>
    <property type="evidence" value="ECO:0007669"/>
    <property type="project" value="InterPro"/>
</dbReference>
<feature type="transmembrane region" description="Helical" evidence="5">
    <location>
        <begin position="184"/>
        <end position="202"/>
    </location>
</feature>
<feature type="transmembrane region" description="Helical" evidence="5">
    <location>
        <begin position="242"/>
        <end position="265"/>
    </location>
</feature>
<dbReference type="InterPro" id="IPR020846">
    <property type="entry name" value="MFS_dom"/>
</dbReference>
<feature type="transmembrane region" description="Helical" evidence="5">
    <location>
        <begin position="160"/>
        <end position="177"/>
    </location>
</feature>
<feature type="transmembrane region" description="Helical" evidence="5">
    <location>
        <begin position="446"/>
        <end position="470"/>
    </location>
</feature>
<evidence type="ECO:0000256" key="2">
    <source>
        <dbReference type="ARBA" id="ARBA00022692"/>
    </source>
</evidence>
<dbReference type="STRING" id="6832.A0A553PDI3"/>
<reference evidence="7 8" key="1">
    <citation type="journal article" date="2018" name="Nat. Ecol. Evol.">
        <title>Genomic signatures of mitonuclear coevolution across populations of Tigriopus californicus.</title>
        <authorList>
            <person name="Barreto F.S."/>
            <person name="Watson E.T."/>
            <person name="Lima T.G."/>
            <person name="Willett C.S."/>
            <person name="Edmands S."/>
            <person name="Li W."/>
            <person name="Burton R.S."/>
        </authorList>
    </citation>
    <scope>NUCLEOTIDE SEQUENCE [LARGE SCALE GENOMIC DNA]</scope>
    <source>
        <strain evidence="7 8">San Diego</strain>
    </source>
</reference>
<evidence type="ECO:0000256" key="1">
    <source>
        <dbReference type="ARBA" id="ARBA00004141"/>
    </source>
</evidence>
<dbReference type="PANTHER" id="PTHR24064">
    <property type="entry name" value="SOLUTE CARRIER FAMILY 22 MEMBER"/>
    <property type="match status" value="1"/>
</dbReference>
<feature type="transmembrane region" description="Helical" evidence="5">
    <location>
        <begin position="364"/>
        <end position="386"/>
    </location>
</feature>
<feature type="transmembrane region" description="Helical" evidence="5">
    <location>
        <begin position="482"/>
        <end position="503"/>
    </location>
</feature>
<dbReference type="Proteomes" id="UP000318571">
    <property type="component" value="Chromosome 2"/>
</dbReference>
<protein>
    <recommendedName>
        <fullName evidence="6">Major facilitator superfamily (MFS) profile domain-containing protein</fullName>
    </recommendedName>
</protein>
<dbReference type="InterPro" id="IPR005829">
    <property type="entry name" value="Sugar_transporter_CS"/>
</dbReference>
<dbReference type="Gene3D" id="1.20.1250.20">
    <property type="entry name" value="MFS general substrate transporter like domains"/>
    <property type="match status" value="1"/>
</dbReference>
<name>A0A553PDI3_TIGCA</name>
<evidence type="ECO:0000256" key="5">
    <source>
        <dbReference type="SAM" id="Phobius"/>
    </source>
</evidence>
<organism evidence="7 8">
    <name type="scientific">Tigriopus californicus</name>
    <name type="common">Marine copepod</name>
    <dbReference type="NCBI Taxonomy" id="6832"/>
    <lineage>
        <taxon>Eukaryota</taxon>
        <taxon>Metazoa</taxon>
        <taxon>Ecdysozoa</taxon>
        <taxon>Arthropoda</taxon>
        <taxon>Crustacea</taxon>
        <taxon>Multicrustacea</taxon>
        <taxon>Hexanauplia</taxon>
        <taxon>Copepoda</taxon>
        <taxon>Harpacticoida</taxon>
        <taxon>Harpacticidae</taxon>
        <taxon>Tigriopus</taxon>
    </lineage>
</organism>
<feature type="transmembrane region" description="Helical" evidence="5">
    <location>
        <begin position="30"/>
        <end position="53"/>
    </location>
</feature>
<dbReference type="OMA" id="WLACSSM"/>
<feature type="domain" description="Major facilitator superfamily (MFS) profile" evidence="6">
    <location>
        <begin position="97"/>
        <end position="533"/>
    </location>
</feature>
<keyword evidence="3 5" id="KW-1133">Transmembrane helix</keyword>
<sequence length="569" mass="64443">MVELTTPTTLTNFEDLLNLIGGWCRYQKTLLAFFFFNCMFLAYAAYTPVLFLYTPDHFCSVDHIWNATGSQELLWHEDQVLNLLIPIEEFSGKRSKCLMYNVSVDVLSELTALEMENRTEFEKIPCSHGWYYNTTGLFTSVITDMDWVCDDAWKGPFSQSMFSIGALFGTLLFGYMADTYGRLSAWYASNIVLMVAGLATPFMSEFIGFSCMRFLQGMSYDSFFTIFYVLALECVSSDKRALIGNLALAIGMTVAGCYEPWTLYFLQNWKILNTILYAQVAVIILAPWFVFESIRWLASQGRIDEAYETILKIAKVNGMEIDPSLESQIKKILANEEEIKPEGEMQKKATLLDLMRKPNLRKNFIIMVIVFMLTYGLFDTNVRVIGNLEQSIYITFTISSFLELPADLLAILGLDWIGRRWSAFTSLLFSGIAMGVGSLMTSYPLIVMILTMFGRFFVTYALNTALNIGLEIIPTVVRGQGLAVGRLMSCLAIFCSPYIVFTGTIDKSIPYIIIAIVSFFAACMATLLPETADEELPDTLEDGEKFGKKQSFWNVPFLKNRKETQQINL</sequence>
<keyword evidence="2 5" id="KW-0812">Transmembrane</keyword>
<keyword evidence="8" id="KW-1185">Reference proteome</keyword>
<feature type="transmembrane region" description="Helical" evidence="5">
    <location>
        <begin position="392"/>
        <end position="414"/>
    </location>
</feature>
<dbReference type="PROSITE" id="PS00216">
    <property type="entry name" value="SUGAR_TRANSPORT_1"/>
    <property type="match status" value="1"/>
</dbReference>
<comment type="caution">
    <text evidence="7">The sequence shown here is derived from an EMBL/GenBank/DDBJ whole genome shotgun (WGS) entry which is preliminary data.</text>
</comment>
<dbReference type="EMBL" id="VCGU01000005">
    <property type="protein sequence ID" value="TRY75750.1"/>
    <property type="molecule type" value="Genomic_DNA"/>
</dbReference>
<dbReference type="AlphaFoldDB" id="A0A553PDI3"/>
<gene>
    <name evidence="7" type="ORF">TCAL_00766</name>
</gene>
<keyword evidence="4 5" id="KW-0472">Membrane</keyword>